<proteinExistence type="predicted"/>
<dbReference type="GO" id="GO:0009055">
    <property type="term" value="F:electron transfer activity"/>
    <property type="evidence" value="ECO:0007669"/>
    <property type="project" value="InterPro"/>
</dbReference>
<evidence type="ECO:0000313" key="5">
    <source>
        <dbReference type="EMBL" id="SVD07956.1"/>
    </source>
</evidence>
<dbReference type="PANTHER" id="PTHR33546">
    <property type="entry name" value="LARGE, MULTIFUNCTIONAL SECRETED PROTEIN-RELATED"/>
    <property type="match status" value="1"/>
</dbReference>
<reference evidence="5" key="1">
    <citation type="submission" date="2018-05" db="EMBL/GenBank/DDBJ databases">
        <authorList>
            <person name="Lanie J.A."/>
            <person name="Ng W.-L."/>
            <person name="Kazmierczak K.M."/>
            <person name="Andrzejewski T.M."/>
            <person name="Davidsen T.M."/>
            <person name="Wayne K.J."/>
            <person name="Tettelin H."/>
            <person name="Glass J.I."/>
            <person name="Rusch D."/>
            <person name="Podicherti R."/>
            <person name="Tsui H.-C.T."/>
            <person name="Winkler M.E."/>
        </authorList>
    </citation>
    <scope>NUCLEOTIDE SEQUENCE</scope>
</reference>
<name>A0A382SDK1_9ZZZZ</name>
<dbReference type="Gene3D" id="1.10.760.10">
    <property type="entry name" value="Cytochrome c-like domain"/>
    <property type="match status" value="2"/>
</dbReference>
<dbReference type="InterPro" id="IPR009056">
    <property type="entry name" value="Cyt_c-like_dom"/>
</dbReference>
<organism evidence="5">
    <name type="scientific">marine metagenome</name>
    <dbReference type="NCBI Taxonomy" id="408172"/>
    <lineage>
        <taxon>unclassified sequences</taxon>
        <taxon>metagenomes</taxon>
        <taxon>ecological metagenomes</taxon>
    </lineage>
</organism>
<feature type="domain" description="Cytochrome c" evidence="4">
    <location>
        <begin position="1"/>
        <end position="77"/>
    </location>
</feature>
<dbReference type="EMBL" id="UINC01128294">
    <property type="protein sequence ID" value="SVD07956.1"/>
    <property type="molecule type" value="Genomic_DNA"/>
</dbReference>
<dbReference type="GO" id="GO:0046872">
    <property type="term" value="F:metal ion binding"/>
    <property type="evidence" value="ECO:0007669"/>
    <property type="project" value="UniProtKB-KW"/>
</dbReference>
<dbReference type="PROSITE" id="PS51007">
    <property type="entry name" value="CYTC"/>
    <property type="match status" value="2"/>
</dbReference>
<evidence type="ECO:0000259" key="4">
    <source>
        <dbReference type="PROSITE" id="PS51007"/>
    </source>
</evidence>
<keyword evidence="1" id="KW-0349">Heme</keyword>
<accession>A0A382SDK1</accession>
<protein>
    <recommendedName>
        <fullName evidence="4">Cytochrome c domain-containing protein</fullName>
    </recommendedName>
</protein>
<gene>
    <name evidence="5" type="ORF">METZ01_LOCUS360810</name>
</gene>
<feature type="domain" description="Cytochrome c" evidence="4">
    <location>
        <begin position="101"/>
        <end position="240"/>
    </location>
</feature>
<dbReference type="GO" id="GO:0020037">
    <property type="term" value="F:heme binding"/>
    <property type="evidence" value="ECO:0007669"/>
    <property type="project" value="InterPro"/>
</dbReference>
<keyword evidence="3" id="KW-0408">Iron</keyword>
<dbReference type="InterPro" id="IPR036909">
    <property type="entry name" value="Cyt_c-like_dom_sf"/>
</dbReference>
<keyword evidence="2" id="KW-0479">Metal-binding</keyword>
<evidence type="ECO:0000256" key="3">
    <source>
        <dbReference type="ARBA" id="ARBA00023004"/>
    </source>
</evidence>
<feature type="non-terminal residue" evidence="5">
    <location>
        <position position="1"/>
    </location>
</feature>
<evidence type="ECO:0000256" key="1">
    <source>
        <dbReference type="ARBA" id="ARBA00022617"/>
    </source>
</evidence>
<dbReference type="PANTHER" id="PTHR33546:SF1">
    <property type="entry name" value="LARGE, MULTIFUNCTIONAL SECRETED PROTEIN"/>
    <property type="match status" value="1"/>
</dbReference>
<dbReference type="NCBIfam" id="TIGR02603">
    <property type="entry name" value="CxxCH_TIGR02603"/>
    <property type="match status" value="1"/>
</dbReference>
<dbReference type="InterPro" id="IPR013427">
    <property type="entry name" value="Haem-bd_dom_put"/>
</dbReference>
<dbReference type="Pfam" id="PF00034">
    <property type="entry name" value="Cytochrom_C"/>
    <property type="match status" value="1"/>
</dbReference>
<dbReference type="SUPFAM" id="SSF46626">
    <property type="entry name" value="Cytochrome c"/>
    <property type="match status" value="2"/>
</dbReference>
<sequence>GKILIMNKKSCLGCHQLNDEGGRIGPNLNRSAFNYNPEWIYAWISNPQAFRPDTRMPNLGLTPKEARAIAAFLVSFQPENEGDGGKFDIPEGWRKYLSIKGDPKRGGELFNDPDGTANCVKCHLIKGEGGTIGPELGIVGTSRTRRFLLESILDPSAVITSGYKTIMIMTKNGKFITGIKKNEDELGFYIVDKNGTKLYIPMDKIKKFKTQKTSTMPGNFKDLLEVQEVADILAYLSTLTLSAIATSIH</sequence>
<evidence type="ECO:0000256" key="2">
    <source>
        <dbReference type="ARBA" id="ARBA00022723"/>
    </source>
</evidence>
<dbReference type="AlphaFoldDB" id="A0A382SDK1"/>